<evidence type="ECO:0000256" key="9">
    <source>
        <dbReference type="SAM" id="SignalP"/>
    </source>
</evidence>
<dbReference type="PANTHER" id="PTHR30026:SF20">
    <property type="entry name" value="OUTER MEMBRANE PROTEIN TOLC"/>
    <property type="match status" value="1"/>
</dbReference>
<protein>
    <submittedName>
        <fullName evidence="10">TolC family protein</fullName>
    </submittedName>
</protein>
<keyword evidence="9" id="KW-0732">Signal</keyword>
<dbReference type="RefSeq" id="WP_150415137.1">
    <property type="nucleotide sequence ID" value="NZ_VYQF01000003.1"/>
</dbReference>
<dbReference type="SUPFAM" id="SSF56954">
    <property type="entry name" value="Outer membrane efflux proteins (OEP)"/>
    <property type="match status" value="1"/>
</dbReference>
<name>A0A5J5IEX1_9BACT</name>
<feature type="chain" id="PRO_5023872364" evidence="9">
    <location>
        <begin position="22"/>
        <end position="445"/>
    </location>
</feature>
<gene>
    <name evidence="10" type="ORF">FW778_12940</name>
</gene>
<dbReference type="GO" id="GO:0009279">
    <property type="term" value="C:cell outer membrane"/>
    <property type="evidence" value="ECO:0007669"/>
    <property type="project" value="UniProtKB-SubCell"/>
</dbReference>
<keyword evidence="8" id="KW-0175">Coiled coil</keyword>
<sequence length="445" mass="49317">MKTIKFILILLSAFFPALLFAQDSSMQHMPGTWTLEQCIAYAKKNNIQISKLRLNASAAEEDLKASKAAVLPNLSGTISQSLVNRKNSNLVVGGFQTNANVSSSYGLNSSIPVYNGGYLKNDIKSKQLALQSSNLSVQETENDITLSITQAYLNILLAGENITYLKEVLATSQSQLKQGQQRFDAGSISRKDLVQLEAQAATDQFNLVNANNNYRLNIVTLKQLLQLPSSYTFKISVPDTIIVQQAFEPLDEAQRTAQSVRPEIKNGELGIQLAETELDKIKASVKPTVSVGAGLATGYSGNESYKYFPQLNNNFYQSLGLTLGIPIYSRRINRTNIARSKIQIKQATLSLLNTKTFLDQQVEQAYINLQNVLAQYAAAKEQLRANEESYNITNAELQFGAVNILELQLQKNLYIQALQSYTQAKYTAVLYNKIYSFYTGVPVTL</sequence>
<evidence type="ECO:0000256" key="6">
    <source>
        <dbReference type="ARBA" id="ARBA00023136"/>
    </source>
</evidence>
<proteinExistence type="inferred from homology"/>
<dbReference type="GO" id="GO:0015562">
    <property type="term" value="F:efflux transmembrane transporter activity"/>
    <property type="evidence" value="ECO:0007669"/>
    <property type="project" value="InterPro"/>
</dbReference>
<dbReference type="InterPro" id="IPR051906">
    <property type="entry name" value="TolC-like"/>
</dbReference>
<feature type="coiled-coil region" evidence="8">
    <location>
        <begin position="362"/>
        <end position="389"/>
    </location>
</feature>
<evidence type="ECO:0000256" key="1">
    <source>
        <dbReference type="ARBA" id="ARBA00004442"/>
    </source>
</evidence>
<dbReference type="InterPro" id="IPR003423">
    <property type="entry name" value="OMP_efflux"/>
</dbReference>
<keyword evidence="11" id="KW-1185">Reference proteome</keyword>
<dbReference type="AlphaFoldDB" id="A0A5J5IEX1"/>
<evidence type="ECO:0000256" key="5">
    <source>
        <dbReference type="ARBA" id="ARBA00022692"/>
    </source>
</evidence>
<dbReference type="Pfam" id="PF02321">
    <property type="entry name" value="OEP"/>
    <property type="match status" value="2"/>
</dbReference>
<dbReference type="Gene3D" id="1.20.1600.10">
    <property type="entry name" value="Outer membrane efflux proteins (OEP)"/>
    <property type="match status" value="1"/>
</dbReference>
<comment type="caution">
    <text evidence="10">The sequence shown here is derived from an EMBL/GenBank/DDBJ whole genome shotgun (WGS) entry which is preliminary data.</text>
</comment>
<evidence type="ECO:0000313" key="11">
    <source>
        <dbReference type="Proteomes" id="UP000326903"/>
    </source>
</evidence>
<evidence type="ECO:0000256" key="8">
    <source>
        <dbReference type="SAM" id="Coils"/>
    </source>
</evidence>
<feature type="signal peptide" evidence="9">
    <location>
        <begin position="1"/>
        <end position="21"/>
    </location>
</feature>
<comment type="similarity">
    <text evidence="2">Belongs to the outer membrane factor (OMF) (TC 1.B.17) family.</text>
</comment>
<evidence type="ECO:0000256" key="7">
    <source>
        <dbReference type="ARBA" id="ARBA00023237"/>
    </source>
</evidence>
<dbReference type="GO" id="GO:1990281">
    <property type="term" value="C:efflux pump complex"/>
    <property type="evidence" value="ECO:0007669"/>
    <property type="project" value="TreeGrafter"/>
</dbReference>
<comment type="subcellular location">
    <subcellularLocation>
        <location evidence="1">Cell outer membrane</location>
    </subcellularLocation>
</comment>
<evidence type="ECO:0000313" key="10">
    <source>
        <dbReference type="EMBL" id="KAA9038463.1"/>
    </source>
</evidence>
<keyword evidence="5" id="KW-0812">Transmembrane</keyword>
<dbReference type="PANTHER" id="PTHR30026">
    <property type="entry name" value="OUTER MEMBRANE PROTEIN TOLC"/>
    <property type="match status" value="1"/>
</dbReference>
<evidence type="ECO:0000256" key="4">
    <source>
        <dbReference type="ARBA" id="ARBA00022452"/>
    </source>
</evidence>
<keyword evidence="4" id="KW-1134">Transmembrane beta strand</keyword>
<keyword evidence="6" id="KW-0472">Membrane</keyword>
<dbReference type="GO" id="GO:0015288">
    <property type="term" value="F:porin activity"/>
    <property type="evidence" value="ECO:0007669"/>
    <property type="project" value="TreeGrafter"/>
</dbReference>
<dbReference type="EMBL" id="VYQF01000003">
    <property type="protein sequence ID" value="KAA9038463.1"/>
    <property type="molecule type" value="Genomic_DNA"/>
</dbReference>
<dbReference type="Proteomes" id="UP000326903">
    <property type="component" value="Unassembled WGS sequence"/>
</dbReference>
<organism evidence="10 11">
    <name type="scientific">Ginsengibacter hankyongi</name>
    <dbReference type="NCBI Taxonomy" id="2607284"/>
    <lineage>
        <taxon>Bacteria</taxon>
        <taxon>Pseudomonadati</taxon>
        <taxon>Bacteroidota</taxon>
        <taxon>Chitinophagia</taxon>
        <taxon>Chitinophagales</taxon>
        <taxon>Chitinophagaceae</taxon>
        <taxon>Ginsengibacter</taxon>
    </lineage>
</organism>
<evidence type="ECO:0000256" key="2">
    <source>
        <dbReference type="ARBA" id="ARBA00007613"/>
    </source>
</evidence>
<reference evidence="10 11" key="1">
    <citation type="submission" date="2019-09" db="EMBL/GenBank/DDBJ databases">
        <title>Draft genome sequence of Ginsengibacter sp. BR5-29.</title>
        <authorList>
            <person name="Im W.-T."/>
        </authorList>
    </citation>
    <scope>NUCLEOTIDE SEQUENCE [LARGE SCALE GENOMIC DNA]</scope>
    <source>
        <strain evidence="10 11">BR5-29</strain>
    </source>
</reference>
<keyword evidence="7" id="KW-0998">Cell outer membrane</keyword>
<keyword evidence="3" id="KW-0813">Transport</keyword>
<accession>A0A5J5IEX1</accession>
<evidence type="ECO:0000256" key="3">
    <source>
        <dbReference type="ARBA" id="ARBA00022448"/>
    </source>
</evidence>